<dbReference type="Pfam" id="PF13365">
    <property type="entry name" value="Trypsin_2"/>
    <property type="match status" value="1"/>
</dbReference>
<dbReference type="Gene3D" id="2.40.10.120">
    <property type="match status" value="1"/>
</dbReference>
<evidence type="ECO:0000256" key="2">
    <source>
        <dbReference type="ARBA" id="ARBA00022801"/>
    </source>
</evidence>
<reference evidence="4 5" key="1">
    <citation type="journal article" date="2015" name="Nature">
        <title>rRNA introns, odd ribosomes, and small enigmatic genomes across a large radiation of phyla.</title>
        <authorList>
            <person name="Brown C.T."/>
            <person name="Hug L.A."/>
            <person name="Thomas B.C."/>
            <person name="Sharon I."/>
            <person name="Castelle C.J."/>
            <person name="Singh A."/>
            <person name="Wilkins M.J."/>
            <person name="Williams K.H."/>
            <person name="Banfield J.F."/>
        </authorList>
    </citation>
    <scope>NUCLEOTIDE SEQUENCE [LARGE SCALE GENOMIC DNA]</scope>
</reference>
<dbReference type="AlphaFoldDB" id="A0A0G0N916"/>
<dbReference type="SMART" id="SM00228">
    <property type="entry name" value="PDZ"/>
    <property type="match status" value="1"/>
</dbReference>
<accession>A0A0G0N916</accession>
<dbReference type="SUPFAM" id="SSF50494">
    <property type="entry name" value="Trypsin-like serine proteases"/>
    <property type="match status" value="1"/>
</dbReference>
<organism evidence="4 5">
    <name type="scientific">Candidatus Woesebacteria bacterium GW2011_GWA1_39_21</name>
    <dbReference type="NCBI Taxonomy" id="1618550"/>
    <lineage>
        <taxon>Bacteria</taxon>
        <taxon>Candidatus Woeseibacteriota</taxon>
    </lineage>
</organism>
<gene>
    <name evidence="4" type="ORF">UT39_C0001G0013</name>
</gene>
<dbReference type="GO" id="GO:0006508">
    <property type="term" value="P:proteolysis"/>
    <property type="evidence" value="ECO:0007669"/>
    <property type="project" value="UniProtKB-KW"/>
</dbReference>
<sequence>MKSKLKGVLILIVVVVILSTAAVGGAVADRVLNIKVFDAIITRINPLKTSINSGTTKVVYEESIVVDVAKKVSPSVVTVSVQTPQRRVLQFNPFGGGFSQSIQGGKPQDIGTGFIVASDGLIVTNKHVVSDTTATYQVITSNEKTYDVINIARDPSNDIAVLKIDASSLQPVEMGDSSNLEVGQFVVAIGTALGEFRNTVTQGVVSGLGRGITAGDQYQGYVEQLDNVIQTDAAINPGNSGGPLLNSSGQVIGINVAVASGAQNVGFAIPINIVKDALAQYNQNGAFIGKAYLGVEYQMVSKQAAVLNDVPEGAYVVNVVSGSPAADSGLKVDDIITKMDGKALNANTTLADVIKTKKPGDEVSLEVYRDGNTMTVRATLGSSES</sequence>
<dbReference type="Pfam" id="PF13180">
    <property type="entry name" value="PDZ_2"/>
    <property type="match status" value="1"/>
</dbReference>
<evidence type="ECO:0000313" key="4">
    <source>
        <dbReference type="EMBL" id="KKR11958.1"/>
    </source>
</evidence>
<dbReference type="PANTHER" id="PTHR43343:SF3">
    <property type="entry name" value="PROTEASE DO-LIKE 8, CHLOROPLASTIC"/>
    <property type="match status" value="1"/>
</dbReference>
<evidence type="ECO:0000259" key="3">
    <source>
        <dbReference type="PROSITE" id="PS50106"/>
    </source>
</evidence>
<dbReference type="Gene3D" id="2.30.42.10">
    <property type="match status" value="1"/>
</dbReference>
<comment type="caution">
    <text evidence="4">The sequence shown here is derived from an EMBL/GenBank/DDBJ whole genome shotgun (WGS) entry which is preliminary data.</text>
</comment>
<feature type="domain" description="PDZ" evidence="3">
    <location>
        <begin position="276"/>
        <end position="371"/>
    </location>
</feature>
<keyword evidence="2" id="KW-0378">Hydrolase</keyword>
<dbReference type="PROSITE" id="PS50106">
    <property type="entry name" value="PDZ"/>
    <property type="match status" value="1"/>
</dbReference>
<evidence type="ECO:0000313" key="5">
    <source>
        <dbReference type="Proteomes" id="UP000034246"/>
    </source>
</evidence>
<name>A0A0G0N916_9BACT</name>
<dbReference type="InterPro" id="IPR036034">
    <property type="entry name" value="PDZ_sf"/>
</dbReference>
<dbReference type="SUPFAM" id="SSF50156">
    <property type="entry name" value="PDZ domain-like"/>
    <property type="match status" value="1"/>
</dbReference>
<dbReference type="InterPro" id="IPR001940">
    <property type="entry name" value="Peptidase_S1C"/>
</dbReference>
<proteinExistence type="predicted"/>
<keyword evidence="1 4" id="KW-0645">Protease</keyword>
<dbReference type="Proteomes" id="UP000034246">
    <property type="component" value="Unassembled WGS sequence"/>
</dbReference>
<dbReference type="InterPro" id="IPR009003">
    <property type="entry name" value="Peptidase_S1_PA"/>
</dbReference>
<dbReference type="EMBL" id="LBWP01000001">
    <property type="protein sequence ID" value="KKR11958.1"/>
    <property type="molecule type" value="Genomic_DNA"/>
</dbReference>
<dbReference type="PRINTS" id="PR00834">
    <property type="entry name" value="PROTEASES2C"/>
</dbReference>
<evidence type="ECO:0000256" key="1">
    <source>
        <dbReference type="ARBA" id="ARBA00022670"/>
    </source>
</evidence>
<dbReference type="STRING" id="1618550.UT39_C0001G0013"/>
<dbReference type="GO" id="GO:0004252">
    <property type="term" value="F:serine-type endopeptidase activity"/>
    <property type="evidence" value="ECO:0007669"/>
    <property type="project" value="InterPro"/>
</dbReference>
<dbReference type="InterPro" id="IPR051201">
    <property type="entry name" value="Chloro_Bact_Ser_Proteases"/>
</dbReference>
<protein>
    <submittedName>
        <fullName evidence="4">Protease Do</fullName>
    </submittedName>
</protein>
<dbReference type="InterPro" id="IPR001478">
    <property type="entry name" value="PDZ"/>
</dbReference>
<dbReference type="PANTHER" id="PTHR43343">
    <property type="entry name" value="PEPTIDASE S12"/>
    <property type="match status" value="1"/>
</dbReference>